<evidence type="ECO:0000313" key="3">
    <source>
        <dbReference type="EMBL" id="OKH90647.1"/>
    </source>
</evidence>
<feature type="domain" description="ATP-grasp" evidence="2">
    <location>
        <begin position="141"/>
        <end position="275"/>
    </location>
</feature>
<evidence type="ECO:0000259" key="2">
    <source>
        <dbReference type="Pfam" id="PF14243"/>
    </source>
</evidence>
<gene>
    <name evidence="3" type="ORF">AB852_34090</name>
</gene>
<keyword evidence="4" id="KW-1185">Reference proteome</keyword>
<dbReference type="RefSeq" id="WP_073794781.1">
    <property type="nucleotide sequence ID" value="NZ_LFBV01000011.1"/>
</dbReference>
<dbReference type="STRING" id="1048205.AB852_34090"/>
<dbReference type="InterPro" id="IPR025643">
    <property type="entry name" value="R2K_3"/>
</dbReference>
<feature type="region of interest" description="Disordered" evidence="1">
    <location>
        <begin position="268"/>
        <end position="300"/>
    </location>
</feature>
<dbReference type="Proteomes" id="UP000186455">
    <property type="component" value="Unassembled WGS sequence"/>
</dbReference>
<reference evidence="3 4" key="1">
    <citation type="submission" date="2015-06" db="EMBL/GenBank/DDBJ databases">
        <title>Cloning and characterization of the uncialamcin biosynthetic gene cluster.</title>
        <authorList>
            <person name="Yan X."/>
            <person name="Huang T."/>
            <person name="Ge H."/>
            <person name="Shen B."/>
        </authorList>
    </citation>
    <scope>NUCLEOTIDE SEQUENCE [LARGE SCALE GENOMIC DNA]</scope>
    <source>
        <strain evidence="3 4">DCA2648</strain>
    </source>
</reference>
<dbReference type="AlphaFoldDB" id="A0A1Q4UYH1"/>
<name>A0A1Q4UYH1_9ACTN</name>
<feature type="compositionally biased region" description="Low complexity" evidence="1">
    <location>
        <begin position="282"/>
        <end position="300"/>
    </location>
</feature>
<accession>A0A1Q4UYH1</accession>
<sequence>MRPGFLFCHDPLRPARPDPEFAAEVTAVRAAGAPLALIGHDALAAGDPRGAVARVPRDSGPYWYRGWMLPAVEYGELARALRERGCALMTPPGAYVRAHELPGWYPVFAELTPRSAWCPASPGTPPGTAALTELAGQLAPGAGIVKDHVKSRKHEWDEACFVPDLRDPVRLSAVVRRFFALQDEALAGGLVVREFEPFVPGGEARVWWLDEEPVLVTAHPDTPADRPRPELTAVRAAVAALGCRFVTTDLALRSDGRGWRVVEVGDGQVSGLPRGSGGTAQAPSPGVPAGDDGSGPDPADVLVRALYGAPAAVRWGR</sequence>
<organism evidence="3 4">
    <name type="scientific">Streptomyces uncialis</name>
    <dbReference type="NCBI Taxonomy" id="1048205"/>
    <lineage>
        <taxon>Bacteria</taxon>
        <taxon>Bacillati</taxon>
        <taxon>Actinomycetota</taxon>
        <taxon>Actinomycetes</taxon>
        <taxon>Kitasatosporales</taxon>
        <taxon>Streptomycetaceae</taxon>
        <taxon>Streptomyces</taxon>
    </lineage>
</organism>
<evidence type="ECO:0000313" key="4">
    <source>
        <dbReference type="Proteomes" id="UP000186455"/>
    </source>
</evidence>
<dbReference type="EMBL" id="LFBV01000011">
    <property type="protein sequence ID" value="OKH90647.1"/>
    <property type="molecule type" value="Genomic_DNA"/>
</dbReference>
<proteinExistence type="predicted"/>
<comment type="caution">
    <text evidence="3">The sequence shown here is derived from an EMBL/GenBank/DDBJ whole genome shotgun (WGS) entry which is preliminary data.</text>
</comment>
<dbReference type="Pfam" id="PF14243">
    <property type="entry name" value="R2K_3"/>
    <property type="match status" value="1"/>
</dbReference>
<protein>
    <recommendedName>
        <fullName evidence="2">ATP-grasp domain-containing protein</fullName>
    </recommendedName>
</protein>
<evidence type="ECO:0000256" key="1">
    <source>
        <dbReference type="SAM" id="MobiDB-lite"/>
    </source>
</evidence>